<accession>A0AAU7VPD2</accession>
<evidence type="ECO:0000313" key="1">
    <source>
        <dbReference type="EMBL" id="XBX75923.1"/>
    </source>
</evidence>
<dbReference type="EMBL" id="CP158367">
    <property type="protein sequence ID" value="XBX75923.1"/>
    <property type="molecule type" value="Genomic_DNA"/>
</dbReference>
<protein>
    <submittedName>
        <fullName evidence="1">Stage III sporulation protein SpoIIIAB</fullName>
    </submittedName>
</protein>
<dbReference type="InterPro" id="IPR014198">
    <property type="entry name" value="Spore_III_AB"/>
</dbReference>
<dbReference type="NCBIfam" id="TIGR02833">
    <property type="entry name" value="spore_III_AB"/>
    <property type="match status" value="1"/>
</dbReference>
<reference evidence="1" key="1">
    <citation type="journal article" date="2013" name="Extremophiles">
        <title>Proteinivorax tanatarense gen. nov., sp. nov., an anaerobic, haloalkaliphilic, proteolytic bacterium isolated from a decaying algal bloom, and proposal of Proteinivoraceae fam. nov.</title>
        <authorList>
            <person name="Kevbrin V."/>
            <person name="Boltyanskaya Y."/>
            <person name="Zhilina T."/>
            <person name="Kolganova T."/>
            <person name="Lavrentjeva E."/>
            <person name="Kuznetsov B."/>
        </authorList>
    </citation>
    <scope>NUCLEOTIDE SEQUENCE</scope>
    <source>
        <strain evidence="1">Z-910T</strain>
    </source>
</reference>
<proteinExistence type="predicted"/>
<dbReference type="Pfam" id="PF09548">
    <property type="entry name" value="Spore_III_AB"/>
    <property type="match status" value="1"/>
</dbReference>
<organism evidence="1">
    <name type="scientific">Proteinivorax tanatarense</name>
    <dbReference type="NCBI Taxonomy" id="1260629"/>
    <lineage>
        <taxon>Bacteria</taxon>
        <taxon>Bacillati</taxon>
        <taxon>Bacillota</taxon>
        <taxon>Clostridia</taxon>
        <taxon>Eubacteriales</taxon>
        <taxon>Proteinivoracaceae</taxon>
        <taxon>Proteinivorax</taxon>
    </lineage>
</organism>
<gene>
    <name evidence="1" type="primary">spoIIIAB</name>
    <name evidence="1" type="ORF">PRVXT_001085</name>
</gene>
<dbReference type="RefSeq" id="WP_350344658.1">
    <property type="nucleotide sequence ID" value="NZ_CP158367.1"/>
</dbReference>
<reference evidence="1" key="2">
    <citation type="submission" date="2024-06" db="EMBL/GenBank/DDBJ databases">
        <authorList>
            <person name="Petrova K.O."/>
            <person name="Toshchakov S.V."/>
            <person name="Boltjanskaja Y.V."/>
            <person name="Kevbrin V."/>
        </authorList>
    </citation>
    <scope>NUCLEOTIDE SEQUENCE</scope>
    <source>
        <strain evidence="1">Z-910T</strain>
    </source>
</reference>
<name>A0AAU7VPD2_9FIRM</name>
<sequence>MLKIIGAVVLIAATTSYGFQKAQKLQQRTTALRVFQNGLSMLQTEVSYGHTPLPEALKNVACALPSPQKEFFINISANLEKCDGFMLQRYWTEELKKEAYHFLTVRDKDILQTLGFSLGKSGIDEQMKHISLTLNKLNAAERESEIEYKKNGKMWKYLGFFTGLALVLVLL</sequence>
<dbReference type="PIRSF" id="PIRSF021435">
    <property type="entry name" value="SpoIIIAB"/>
    <property type="match status" value="1"/>
</dbReference>
<dbReference type="AlphaFoldDB" id="A0AAU7VPD2"/>